<comment type="caution">
    <text evidence="1">The sequence shown here is derived from an EMBL/GenBank/DDBJ whole genome shotgun (WGS) entry which is preliminary data.</text>
</comment>
<dbReference type="Gene3D" id="1.25.40.10">
    <property type="entry name" value="Tetratricopeptide repeat domain"/>
    <property type="match status" value="1"/>
</dbReference>
<protein>
    <submittedName>
        <fullName evidence="1">Regulator</fullName>
    </submittedName>
</protein>
<dbReference type="Proteomes" id="UP000186455">
    <property type="component" value="Unassembled WGS sequence"/>
</dbReference>
<dbReference type="PRINTS" id="PR00364">
    <property type="entry name" value="DISEASERSIST"/>
</dbReference>
<evidence type="ECO:0000313" key="1">
    <source>
        <dbReference type="EMBL" id="OKH90754.1"/>
    </source>
</evidence>
<dbReference type="RefSeq" id="WP_073795067.1">
    <property type="nucleotide sequence ID" value="NZ_CP108638.1"/>
</dbReference>
<proteinExistence type="predicted"/>
<dbReference type="SUPFAM" id="SSF48452">
    <property type="entry name" value="TPR-like"/>
    <property type="match status" value="1"/>
</dbReference>
<reference evidence="1 2" key="1">
    <citation type="submission" date="2015-06" db="EMBL/GenBank/DDBJ databases">
        <title>Cloning and characterization of the uncialamcin biosynthetic gene cluster.</title>
        <authorList>
            <person name="Yan X."/>
            <person name="Huang T."/>
            <person name="Ge H."/>
            <person name="Shen B."/>
        </authorList>
    </citation>
    <scope>NUCLEOTIDE SEQUENCE [LARGE SCALE GENOMIC DNA]</scope>
    <source>
        <strain evidence="1 2">DCA2648</strain>
    </source>
</reference>
<accession>A0A1Q4UYX2</accession>
<dbReference type="EMBL" id="LFBV01000011">
    <property type="protein sequence ID" value="OKH90754.1"/>
    <property type="molecule type" value="Genomic_DNA"/>
</dbReference>
<dbReference type="InterPro" id="IPR011990">
    <property type="entry name" value="TPR-like_helical_dom_sf"/>
</dbReference>
<name>A0A1Q4UYX2_9ACTN</name>
<dbReference type="PANTHER" id="PTHR47691:SF3">
    <property type="entry name" value="HTH-TYPE TRANSCRIPTIONAL REGULATOR RV0890C-RELATED"/>
    <property type="match status" value="1"/>
</dbReference>
<organism evidence="1 2">
    <name type="scientific">Streptomyces uncialis</name>
    <dbReference type="NCBI Taxonomy" id="1048205"/>
    <lineage>
        <taxon>Bacteria</taxon>
        <taxon>Bacillati</taxon>
        <taxon>Actinomycetota</taxon>
        <taxon>Actinomycetes</taxon>
        <taxon>Kitasatosporales</taxon>
        <taxon>Streptomycetaceae</taxon>
        <taxon>Streptomyces</taxon>
    </lineage>
</organism>
<keyword evidence="2" id="KW-1185">Reference proteome</keyword>
<dbReference type="GeneID" id="96796471"/>
<dbReference type="AlphaFoldDB" id="A0A1Q4UYX2"/>
<dbReference type="InterPro" id="IPR027417">
    <property type="entry name" value="P-loop_NTPase"/>
</dbReference>
<sequence>MVRSTPDESTSFVGRRSELSRLAEAFAGHRMVTLTGPGGVGKSRLALHAVTTGVLGPPDTVAWADLSPLQDERLLAATVSDASGLADHTPRMPADALCAWLADKRMLLVLDSCEHLVDACRDLAGDLLTACPGLTILATSRQPVGIPGEMRFEVGPLPFDGDALTLFTDRARAAAPGLRLDGPEQTRAVAAICRRLDGIPLALELAGAQLREGTVEEVEKRLRTALSALDTVEPVSPARHQSLRTAIGWSHELCAPLERLLWARLSVLRGTFDESAARAVCVGGPLRADAVAPALAGLVAKSVVSRRGNGFRMLDTVREYGRMWLAELGEEKAAEGRHARAFLNLVRRADDGWLGPGQAGWYRRLAAAHPDVCAALDHLLTTDPHAATEMASRVGFFWACCGHLHEARDYLESALALYGVPGPTRTRAQWALGCAALLQGEHDKARLLGELCAQEAERDDDLEGRRSAAYLLGITHLLSGRPLAAGNVADRALATAPDGPFASASVLRCHLVRIFALTGSGQLDQATAEAEKLRRGCVSRGEYWARNYTYYQLSLIALFQDRPEEAAEHARAMLDGKRRLGDTFGIALGLDLLAAALAAGGENNSAARLAGTGLAYWRAVGHAQRGTPELGPIREECERAAREALGDESYDREFRTGVEEDASLALARVVGG</sequence>
<dbReference type="Gene3D" id="3.40.50.300">
    <property type="entry name" value="P-loop containing nucleotide triphosphate hydrolases"/>
    <property type="match status" value="1"/>
</dbReference>
<evidence type="ECO:0000313" key="2">
    <source>
        <dbReference type="Proteomes" id="UP000186455"/>
    </source>
</evidence>
<dbReference type="PANTHER" id="PTHR47691">
    <property type="entry name" value="REGULATOR-RELATED"/>
    <property type="match status" value="1"/>
</dbReference>
<dbReference type="SUPFAM" id="SSF52540">
    <property type="entry name" value="P-loop containing nucleoside triphosphate hydrolases"/>
    <property type="match status" value="1"/>
</dbReference>
<dbReference type="GO" id="GO:0043531">
    <property type="term" value="F:ADP binding"/>
    <property type="evidence" value="ECO:0007669"/>
    <property type="project" value="InterPro"/>
</dbReference>
<gene>
    <name evidence="1" type="ORF">AB852_33745</name>
</gene>
<dbReference type="STRING" id="1048205.AB852_33745"/>